<dbReference type="SUPFAM" id="SSF53955">
    <property type="entry name" value="Lysozyme-like"/>
    <property type="match status" value="1"/>
</dbReference>
<dbReference type="Pfam" id="PF01464">
    <property type="entry name" value="SLT"/>
    <property type="match status" value="1"/>
</dbReference>
<dbReference type="HOGENOM" id="CLU_005699_0_0_5"/>
<evidence type="ECO:0000313" key="5">
    <source>
        <dbReference type="EMBL" id="ACL58445.1"/>
    </source>
</evidence>
<dbReference type="PANTHER" id="PTHR37423">
    <property type="entry name" value="SOLUBLE LYTIC MUREIN TRANSGLYCOSYLASE-RELATED"/>
    <property type="match status" value="1"/>
</dbReference>
<comment type="similarity">
    <text evidence="1">Belongs to the transglycosylase Slt family.</text>
</comment>
<dbReference type="Gene3D" id="1.10.530.10">
    <property type="match status" value="1"/>
</dbReference>
<organism evidence="5 6">
    <name type="scientific">Methylobacterium nodulans (strain LMG 21967 / CNCM I-2342 / ORS 2060)</name>
    <dbReference type="NCBI Taxonomy" id="460265"/>
    <lineage>
        <taxon>Bacteria</taxon>
        <taxon>Pseudomonadati</taxon>
        <taxon>Pseudomonadota</taxon>
        <taxon>Alphaproteobacteria</taxon>
        <taxon>Hyphomicrobiales</taxon>
        <taxon>Methylobacteriaceae</taxon>
        <taxon>Methylobacterium</taxon>
    </lineage>
</organism>
<feature type="domain" description="Transglycosylase SLT" evidence="3">
    <location>
        <begin position="676"/>
        <end position="771"/>
    </location>
</feature>
<dbReference type="CAZy" id="GH23">
    <property type="family name" value="Glycoside Hydrolase Family 23"/>
</dbReference>
<name>B8INS9_METNO</name>
<protein>
    <submittedName>
        <fullName evidence="5">Lytic transglycosylase catalytic</fullName>
    </submittedName>
</protein>
<evidence type="ECO:0000256" key="2">
    <source>
        <dbReference type="ARBA" id="ARBA00009387"/>
    </source>
</evidence>
<evidence type="ECO:0000259" key="3">
    <source>
        <dbReference type="Pfam" id="PF01464"/>
    </source>
</evidence>
<sequence length="1160" mass="122570">MTDLATLGLAIDARPAVEAATALGNLQQAAGGAESAAQALQASAARAGAALTQTTTGARAAATAHRDLAAQISAAGSNLGNYVTRQGETTRAVNDTTAALARQAAGWKALGEAGRQAHLNAQAAARLGSLSSTGAAPSTSQAGRAPRVDEIRNLTFQAGDILSSAASGASPAMILMQQGPQIAQVFGPGGASITGMFKAAGDAATSLAARIGIVGGALGGLTAAAVTAIVAQQSYSSSQRELAQSLAGVGRASGTTVAEVNAMASANAAAAGLSTRQYRELAGVYASTGRIGREMFDGLARTAKDFAATTGQDLADVAQMQAQAFADPSRGADMLNEKLGFLNDRTRETIQRLQAQGDRLGAQRVLLDAYSSSLQKASDLTSGWARITTTAGNAISSFWDTIGQKVDRVLTGGNLDQQLADAQRWAQDARTQRESWLGSLSPGRTADELEAAEANLRRIQALVDQRNKANERASANRNSLVIGDLVRSFDPSRQELKKTEDAAEQLRKAISVPVRWGLDLAQLAAAEQLFQRLSRLARTTADDIARFGDVSVAASVRAAEFNNRTVGFSPVAKEVARGQQRYLDELQARGIDPNGLSSAQIRADYEGRIANADSRDLASLTKSRDEALQNALTREGLARELQLDTDRIKKETYNNSSGRYAISINQVPDRYRDMVYHAANRYGLNADFFASLIKQESGFNPNALSKAGAQGMGQLMPDTARGLGVRNVWDPDENLDASARLLSQLMRQYNQREDLTMIGYNAGPRRVQRFLASGEDISTLPKETQKYIPAITTRPPGLDEQLKAERERTAALELQNRAVQNSTELYGRDAVALEARNAADERLQRDMLAGIPITDEYRKSVYASALATAQASRALASTRLGADLRFEREQLGRTDSEQAAYSRARSAFGDVSSPAAQAAIQQAQLNDNLKQTKDLAKEAFSGFASDMMRGATAAEALNNALQRIIDKLLNKSIDALVSGLFDGIGGGSRGLPTMAQGGYGPDMPSAASAASFFSTISKFFGFADGGYTGAGGRFEPAGIVHRGEYVFDAASVSRVGVGYLEALRGRLRGYADGGYVGPADYPAMPAGAPAPANNNQPAAGPTFIAQITSQSTGDEQADQRAAEANAKAMRAEFERMWMATAQQQMRPGGMLHAAGARRTA</sequence>
<gene>
    <name evidence="5" type="ordered locus">Mnod_3535</name>
</gene>
<dbReference type="InterPro" id="IPR008258">
    <property type="entry name" value="Transglycosylase_SLT_dom_1"/>
</dbReference>
<proteinExistence type="inferred from homology"/>
<feature type="domain" description="Bacteriophage tail tape measure N-terminal" evidence="4">
    <location>
        <begin position="150"/>
        <end position="351"/>
    </location>
</feature>
<dbReference type="CDD" id="cd16896">
    <property type="entry name" value="LT_Slt70-like"/>
    <property type="match status" value="1"/>
</dbReference>
<dbReference type="Proteomes" id="UP000008207">
    <property type="component" value="Chromosome"/>
</dbReference>
<dbReference type="KEGG" id="mno:Mnod_3535"/>
<dbReference type="OrthoDB" id="7971551at2"/>
<evidence type="ECO:0000256" key="1">
    <source>
        <dbReference type="ARBA" id="ARBA00007734"/>
    </source>
</evidence>
<dbReference type="InterPro" id="IPR023346">
    <property type="entry name" value="Lysozyme-like_dom_sf"/>
</dbReference>
<dbReference type="EMBL" id="CP001349">
    <property type="protein sequence ID" value="ACL58445.1"/>
    <property type="molecule type" value="Genomic_DNA"/>
</dbReference>
<accession>B8INS9</accession>
<dbReference type="PANTHER" id="PTHR37423:SF2">
    <property type="entry name" value="MEMBRANE-BOUND LYTIC MUREIN TRANSGLYCOSYLASE C"/>
    <property type="match status" value="1"/>
</dbReference>
<dbReference type="Pfam" id="PF06791">
    <property type="entry name" value="TMP_2"/>
    <property type="match status" value="1"/>
</dbReference>
<dbReference type="InterPro" id="IPR009628">
    <property type="entry name" value="Phage_tape_measure_N"/>
</dbReference>
<evidence type="ECO:0000259" key="4">
    <source>
        <dbReference type="Pfam" id="PF06791"/>
    </source>
</evidence>
<dbReference type="AlphaFoldDB" id="B8INS9"/>
<reference evidence="5 6" key="1">
    <citation type="submission" date="2009-01" db="EMBL/GenBank/DDBJ databases">
        <title>Complete sequence of chromosome of Methylobacterium nodulans ORS 2060.</title>
        <authorList>
            <consortium name="US DOE Joint Genome Institute"/>
            <person name="Lucas S."/>
            <person name="Copeland A."/>
            <person name="Lapidus A."/>
            <person name="Glavina del Rio T."/>
            <person name="Dalin E."/>
            <person name="Tice H."/>
            <person name="Bruce D."/>
            <person name="Goodwin L."/>
            <person name="Pitluck S."/>
            <person name="Sims D."/>
            <person name="Brettin T."/>
            <person name="Detter J.C."/>
            <person name="Han C."/>
            <person name="Larimer F."/>
            <person name="Land M."/>
            <person name="Hauser L."/>
            <person name="Kyrpides N."/>
            <person name="Ivanova N."/>
            <person name="Marx C.J."/>
            <person name="Richardson P."/>
        </authorList>
    </citation>
    <scope>NUCLEOTIDE SEQUENCE [LARGE SCALE GENOMIC DNA]</scope>
    <source>
        <strain evidence="6">LMG 21967 / CNCM I-2342 / ORS 2060</strain>
    </source>
</reference>
<keyword evidence="6" id="KW-1185">Reference proteome</keyword>
<evidence type="ECO:0000313" key="6">
    <source>
        <dbReference type="Proteomes" id="UP000008207"/>
    </source>
</evidence>
<dbReference type="STRING" id="460265.Mnod_3535"/>
<comment type="similarity">
    <text evidence="2">Belongs to the virb1 family.</text>
</comment>
<dbReference type="eggNOG" id="COG0741">
    <property type="taxonomic scope" value="Bacteria"/>
</dbReference>